<dbReference type="InterPro" id="IPR001680">
    <property type="entry name" value="WD40_rpt"/>
</dbReference>
<protein>
    <submittedName>
        <fullName evidence="7">DNA repair protein rad28</fullName>
    </submittedName>
</protein>
<keyword evidence="8" id="KW-1185">Reference proteome</keyword>
<dbReference type="OrthoDB" id="361494at2759"/>
<dbReference type="PANTHER" id="PTHR46202">
    <property type="entry name" value="DNA EXCISION REPAIR PROTEIN ERCC-8"/>
    <property type="match status" value="1"/>
</dbReference>
<dbReference type="Gene3D" id="2.130.10.10">
    <property type="entry name" value="YVTN repeat-like/Quinoprotein amine dehydrogenase"/>
    <property type="match status" value="1"/>
</dbReference>
<organism evidence="7 8">
    <name type="scientific">Saccharomyces pastorianus</name>
    <name type="common">Lager yeast</name>
    <name type="synonym">Saccharomyces cerevisiae x Saccharomyces eubayanus</name>
    <dbReference type="NCBI Taxonomy" id="27292"/>
    <lineage>
        <taxon>Eukaryota</taxon>
        <taxon>Fungi</taxon>
        <taxon>Dikarya</taxon>
        <taxon>Ascomycota</taxon>
        <taxon>Saccharomycotina</taxon>
        <taxon>Saccharomycetes</taxon>
        <taxon>Saccharomycetales</taxon>
        <taxon>Saccharomycetaceae</taxon>
        <taxon>Saccharomyces</taxon>
    </lineage>
</organism>
<accession>A0A6C1E211</accession>
<evidence type="ECO:0000256" key="4">
    <source>
        <dbReference type="ARBA" id="ARBA00023204"/>
    </source>
</evidence>
<dbReference type="EMBL" id="CP048999">
    <property type="protein sequence ID" value="QID83376.1"/>
    <property type="molecule type" value="Genomic_DNA"/>
</dbReference>
<evidence type="ECO:0000313" key="8">
    <source>
        <dbReference type="Proteomes" id="UP000501346"/>
    </source>
</evidence>
<dbReference type="GO" id="GO:0000209">
    <property type="term" value="P:protein polyubiquitination"/>
    <property type="evidence" value="ECO:0007669"/>
    <property type="project" value="TreeGrafter"/>
</dbReference>
<dbReference type="SUPFAM" id="SSF50978">
    <property type="entry name" value="WD40 repeat-like"/>
    <property type="match status" value="1"/>
</dbReference>
<name>A0A6C1E211_SACPS</name>
<feature type="repeat" description="WD" evidence="5">
    <location>
        <begin position="192"/>
        <end position="234"/>
    </location>
</feature>
<evidence type="ECO:0000256" key="6">
    <source>
        <dbReference type="SAM" id="MobiDB-lite"/>
    </source>
</evidence>
<dbReference type="InterPro" id="IPR036322">
    <property type="entry name" value="WD40_repeat_dom_sf"/>
</dbReference>
<dbReference type="GO" id="GO:0031464">
    <property type="term" value="C:Cul4A-RING E3 ubiquitin ligase complex"/>
    <property type="evidence" value="ECO:0007669"/>
    <property type="project" value="TreeGrafter"/>
</dbReference>
<dbReference type="PANTHER" id="PTHR46202:SF1">
    <property type="entry name" value="DNA EXCISION REPAIR PROTEIN ERCC-8"/>
    <property type="match status" value="1"/>
</dbReference>
<dbReference type="Pfam" id="PF00400">
    <property type="entry name" value="WD40"/>
    <property type="match status" value="3"/>
</dbReference>
<keyword evidence="3" id="KW-0227">DNA damage</keyword>
<dbReference type="InterPro" id="IPR020472">
    <property type="entry name" value="WD40_PAC1"/>
</dbReference>
<evidence type="ECO:0000256" key="2">
    <source>
        <dbReference type="ARBA" id="ARBA00022737"/>
    </source>
</evidence>
<dbReference type="PROSITE" id="PS50294">
    <property type="entry name" value="WD_REPEATS_REGION"/>
    <property type="match status" value="1"/>
</dbReference>
<reference evidence="7 8" key="1">
    <citation type="journal article" date="2019" name="BMC Genomics">
        <title>Chromosome level assembly and comparative genome analysis confirm lager-brewing yeasts originated from a single hybridization.</title>
        <authorList>
            <person name="Salazar A.N."/>
            <person name="Gorter de Vries A.R."/>
            <person name="van den Broek M."/>
            <person name="Brouwers N."/>
            <person name="de la Torre Cortes P."/>
            <person name="Kuijpers N.G.A."/>
            <person name="Daran J.G."/>
            <person name="Abeel T."/>
        </authorList>
    </citation>
    <scope>NUCLEOTIDE SEQUENCE [LARGE SCALE GENOMIC DNA]</scope>
    <source>
        <strain evidence="7 8">CBS 1483</strain>
    </source>
</reference>
<gene>
    <name evidence="7" type="primary">RAD28_2</name>
    <name evidence="7" type="ORF">GRS66_005834</name>
</gene>
<dbReference type="SMART" id="SM00320">
    <property type="entry name" value="WD40"/>
    <property type="match status" value="4"/>
</dbReference>
<dbReference type="GO" id="GO:0000109">
    <property type="term" value="C:nucleotide-excision repair complex"/>
    <property type="evidence" value="ECO:0007669"/>
    <property type="project" value="TreeGrafter"/>
</dbReference>
<evidence type="ECO:0000256" key="1">
    <source>
        <dbReference type="ARBA" id="ARBA00022574"/>
    </source>
</evidence>
<feature type="region of interest" description="Disordered" evidence="6">
    <location>
        <begin position="112"/>
        <end position="137"/>
    </location>
</feature>
<dbReference type="InterPro" id="IPR042238">
    <property type="entry name" value="Rad28/ERCC8/Ckn1/ATCSA-1"/>
</dbReference>
<keyword evidence="1 5" id="KW-0853">WD repeat</keyword>
<feature type="compositionally biased region" description="Basic and acidic residues" evidence="6">
    <location>
        <begin position="113"/>
        <end position="136"/>
    </location>
</feature>
<keyword evidence="4" id="KW-0234">DNA repair</keyword>
<evidence type="ECO:0000313" key="7">
    <source>
        <dbReference type="EMBL" id="QID83376.1"/>
    </source>
</evidence>
<keyword evidence="2" id="KW-0677">Repeat</keyword>
<evidence type="ECO:0000256" key="3">
    <source>
        <dbReference type="ARBA" id="ARBA00022763"/>
    </source>
</evidence>
<dbReference type="AlphaFoldDB" id="A0A6C1E211"/>
<dbReference type="InterPro" id="IPR015943">
    <property type="entry name" value="WD40/YVTN_repeat-like_dom_sf"/>
</dbReference>
<feature type="region of interest" description="Disordered" evidence="6">
    <location>
        <begin position="155"/>
        <end position="181"/>
    </location>
</feature>
<dbReference type="GO" id="GO:0006283">
    <property type="term" value="P:transcription-coupled nucleotide-excision repair"/>
    <property type="evidence" value="ECO:0007669"/>
    <property type="project" value="InterPro"/>
</dbReference>
<proteinExistence type="predicted"/>
<feature type="repeat" description="WD" evidence="5">
    <location>
        <begin position="60"/>
        <end position="94"/>
    </location>
</feature>
<evidence type="ECO:0000256" key="5">
    <source>
        <dbReference type="PROSITE-ProRule" id="PRU00221"/>
    </source>
</evidence>
<sequence>MDLFLQYRLGDISFDEFHRRTIQNEFERILEEPSLNLKNYCFSRRSIHDTGKSTHLNIGVSCLDIDNTGQVLLGGGDDGSLSVWGLDESSHQNDEGQQELINKRLNFIKRQPHQNDSEHTQTPYHEDKKQRLHDSNATRLVHSFQTQRNKYRMYRQSTATDSGSRSHMTSANNGCTGVRNTSLSETDAEDVISHHRYGITTLKWYRTDNGMFFTGSNDKTVKLWDTNRFEAVQNINLGYKINQIDNNIADSSSLLVVASEDYYPRLIDLRTMNSGITTLGMGNKTRMQSEILCCKFNPVREQIIACGDMQGGIKLWDLRMRNKLYLQLKRNKKGLDIIGNNNDSGDDVYFSSNESNAHLKCCCDIVWNNEGSELCSTGADGKLIIWRPFTEILRKDDITSYKQLGPQDLNRIKYKKRLSQRLLWFDKFLLCITDNGEIQIYNTEEGKLWNKLEYPMGHNQVKRSLASHCQFSSMALQTNMMNSVGLRLFLGTNSNTVSDGGSIFECS</sequence>
<dbReference type="PROSITE" id="PS50082">
    <property type="entry name" value="WD_REPEATS_2"/>
    <property type="match status" value="2"/>
</dbReference>
<dbReference type="GO" id="GO:0043161">
    <property type="term" value="P:proteasome-mediated ubiquitin-dependent protein catabolic process"/>
    <property type="evidence" value="ECO:0007669"/>
    <property type="project" value="TreeGrafter"/>
</dbReference>
<dbReference type="PRINTS" id="PR00320">
    <property type="entry name" value="GPROTEINBRPT"/>
</dbReference>
<dbReference type="Proteomes" id="UP000501346">
    <property type="component" value="Chromosome SeII-SeIV"/>
</dbReference>